<feature type="domain" description="Putative zinc-finger" evidence="3">
    <location>
        <begin position="6"/>
        <end position="36"/>
    </location>
</feature>
<evidence type="ECO:0000256" key="2">
    <source>
        <dbReference type="ARBA" id="ARBA00024438"/>
    </source>
</evidence>
<evidence type="ECO:0000256" key="1">
    <source>
        <dbReference type="ARBA" id="ARBA00024353"/>
    </source>
</evidence>
<dbReference type="InterPro" id="IPR041916">
    <property type="entry name" value="Anti_sigma_zinc_sf"/>
</dbReference>
<dbReference type="AlphaFoldDB" id="M8DAK1"/>
<gene>
    <name evidence="5" type="ORF">I532_22657</name>
</gene>
<feature type="domain" description="DUF4179" evidence="4">
    <location>
        <begin position="97"/>
        <end position="200"/>
    </location>
</feature>
<evidence type="ECO:0000313" key="6">
    <source>
        <dbReference type="Proteomes" id="UP000012081"/>
    </source>
</evidence>
<dbReference type="Pfam" id="PF13490">
    <property type="entry name" value="zf-HC2"/>
    <property type="match status" value="1"/>
</dbReference>
<dbReference type="RefSeq" id="WP_003391763.1">
    <property type="nucleotide sequence ID" value="NZ_APBN01000016.1"/>
</dbReference>
<dbReference type="InterPro" id="IPR027383">
    <property type="entry name" value="Znf_put"/>
</dbReference>
<evidence type="ECO:0000313" key="5">
    <source>
        <dbReference type="EMBL" id="EMT50403.1"/>
    </source>
</evidence>
<protein>
    <recommendedName>
        <fullName evidence="2">Anti-sigma-W factor RsiW</fullName>
    </recommendedName>
</protein>
<organism evidence="5 6">
    <name type="scientific">Brevibacillus borstelensis AK1</name>
    <dbReference type="NCBI Taxonomy" id="1300222"/>
    <lineage>
        <taxon>Bacteria</taxon>
        <taxon>Bacillati</taxon>
        <taxon>Bacillota</taxon>
        <taxon>Bacilli</taxon>
        <taxon>Bacillales</taxon>
        <taxon>Paenibacillaceae</taxon>
        <taxon>Brevibacillus</taxon>
    </lineage>
</organism>
<dbReference type="Pfam" id="PF13786">
    <property type="entry name" value="DUF4179"/>
    <property type="match status" value="1"/>
</dbReference>
<dbReference type="STRING" id="1300222.I532_22657"/>
<dbReference type="EMBL" id="APBN01000016">
    <property type="protein sequence ID" value="EMT50403.1"/>
    <property type="molecule type" value="Genomic_DNA"/>
</dbReference>
<comment type="similarity">
    <text evidence="1">Belongs to the zinc-associated anti-sigma factor (ZAS) superfamily. Anti-sigma-W factor family.</text>
</comment>
<evidence type="ECO:0000259" key="3">
    <source>
        <dbReference type="Pfam" id="PF13490"/>
    </source>
</evidence>
<dbReference type="Proteomes" id="UP000012081">
    <property type="component" value="Unassembled WGS sequence"/>
</dbReference>
<reference evidence="5 6" key="1">
    <citation type="submission" date="2013-03" db="EMBL/GenBank/DDBJ databases">
        <title>Assembly of a new bacterial strain Brevibacillus borstelensis AK1.</title>
        <authorList>
            <person name="Rajan I."/>
            <person name="PoliReddy D."/>
            <person name="Sugumar T."/>
            <person name="Rathinam K."/>
            <person name="Alqarawi S."/>
            <person name="Khalil A.B."/>
            <person name="Sivakumar N."/>
        </authorList>
    </citation>
    <scope>NUCLEOTIDE SEQUENCE [LARGE SCALE GENOMIC DNA]</scope>
    <source>
        <strain evidence="5 6">AK1</strain>
    </source>
</reference>
<name>M8DAK1_9BACL</name>
<dbReference type="InterPro" id="IPR025436">
    <property type="entry name" value="DUF4179"/>
</dbReference>
<evidence type="ECO:0000259" key="4">
    <source>
        <dbReference type="Pfam" id="PF13786"/>
    </source>
</evidence>
<sequence length="555" mass="62075">MKCLTQELMVDYMEDKLSPEHRRKLEQHFEHCKHCQRQLEQWVDELEEAGKALVEEPLSEDLDRRIISALPAHPVKMLHRAADTRQLPIWKKRSLDIMKKTTIAAATLAVVISGGMMYSPTFSTYVNGVFASSPTNKAEPVGVAGNGLLTRLGDDGIEEAAKKGFLQTPNASVADQGFTLTVHEVVADPFRICILTSIKDKSNKKESHWDAYQEGQITIKDKQGNVLHSSTEKGALKWGLTGKGTGKGVNEDGPYMELVHDLSSLNGGKGLPDELIVAFDIKKIGETNGNWQLEVPVDLKKAKAATKTYAVNKSYTTPQGLKLDVKQITFAPTGVELVVDRNTKEMEYSFELVDEHGSVLGAWAPGFIYGKDGERKNLMSDPRRSKWRPSEEIGESVRDFHYFQPIDETKNMILRLGPVYKQEPAAFQAKLDLAKLEKAPVTVEEQGNRYTFQHEKNQADEPDHYIVRVEATIGNGTAPMNPLSTFGVITDESGKKYDSAFLNDERKYENGQLHINGGLLLKGVKKLPKELIISYDKKYTEHHDAKWEVPIQTGK</sequence>
<keyword evidence="6" id="KW-1185">Reference proteome</keyword>
<dbReference type="Gene3D" id="1.10.10.1320">
    <property type="entry name" value="Anti-sigma factor, zinc-finger domain"/>
    <property type="match status" value="1"/>
</dbReference>
<proteinExistence type="inferred from homology"/>
<dbReference type="OrthoDB" id="2460662at2"/>
<accession>M8DAK1</accession>
<comment type="caution">
    <text evidence="5">The sequence shown here is derived from an EMBL/GenBank/DDBJ whole genome shotgun (WGS) entry which is preliminary data.</text>
</comment>
<dbReference type="Gene3D" id="2.60.40.1630">
    <property type="entry name" value="bacillus anthracis domain"/>
    <property type="match status" value="1"/>
</dbReference>
<dbReference type="PATRIC" id="fig|1300222.3.peg.4761"/>